<keyword evidence="2" id="KW-1133">Transmembrane helix</keyword>
<dbReference type="KEGG" id="tng:GSTEN00015294G001"/>
<accession>Q4SNH5</accession>
<dbReference type="InterPro" id="IPR000073">
    <property type="entry name" value="AB_hydrolase_1"/>
</dbReference>
<feature type="domain" description="AB hydrolase-1" evidence="3">
    <location>
        <begin position="234"/>
        <end position="359"/>
    </location>
</feature>
<gene>
    <name evidence="5" type="ORF">GSTENG00015294001</name>
</gene>
<feature type="non-terminal residue" evidence="5">
    <location>
        <position position="1"/>
    </location>
</feature>
<dbReference type="InterPro" id="IPR054518">
    <property type="entry name" value="ABHD16_N"/>
</dbReference>
<dbReference type="GO" id="GO:0004620">
    <property type="term" value="F:phospholipase activity"/>
    <property type="evidence" value="ECO:0007669"/>
    <property type="project" value="TreeGrafter"/>
</dbReference>
<feature type="region of interest" description="Disordered" evidence="1">
    <location>
        <begin position="352"/>
        <end position="376"/>
    </location>
</feature>
<keyword evidence="2" id="KW-0812">Transmembrane</keyword>
<evidence type="ECO:0000256" key="1">
    <source>
        <dbReference type="SAM" id="MobiDB-lite"/>
    </source>
</evidence>
<dbReference type="InterPro" id="IPR029058">
    <property type="entry name" value="AB_hydrolase_fold"/>
</dbReference>
<dbReference type="GO" id="GO:0047372">
    <property type="term" value="F:monoacylglycerol lipase activity"/>
    <property type="evidence" value="ECO:0007669"/>
    <property type="project" value="TreeGrafter"/>
</dbReference>
<comment type="caution">
    <text evidence="5">The sequence shown here is derived from an EMBL/GenBank/DDBJ whole genome shotgun (WGS) entry which is preliminary data.</text>
</comment>
<dbReference type="GO" id="GO:0006660">
    <property type="term" value="P:phosphatidylserine catabolic process"/>
    <property type="evidence" value="ECO:0007669"/>
    <property type="project" value="TreeGrafter"/>
</dbReference>
<protein>
    <submittedName>
        <fullName evidence="5">(spotted green pufferfish) hypothetical protein</fullName>
    </submittedName>
</protein>
<evidence type="ECO:0000313" key="5">
    <source>
        <dbReference type="EMBL" id="CAF97807.1"/>
    </source>
</evidence>
<evidence type="ECO:0000259" key="3">
    <source>
        <dbReference type="Pfam" id="PF00561"/>
    </source>
</evidence>
<feature type="domain" description="Phosphatidylserine Lipase ABHD16 N-terminal" evidence="4">
    <location>
        <begin position="1"/>
        <end position="105"/>
    </location>
</feature>
<dbReference type="AlphaFoldDB" id="Q4SNH5"/>
<proteinExistence type="predicted"/>
<keyword evidence="2" id="KW-0472">Membrane</keyword>
<feature type="transmembrane region" description="Helical" evidence="2">
    <location>
        <begin position="13"/>
        <end position="37"/>
    </location>
</feature>
<dbReference type="Pfam" id="PF00561">
    <property type="entry name" value="Abhydrolase_1"/>
    <property type="match status" value="1"/>
</dbReference>
<dbReference type="GO" id="GO:0052651">
    <property type="term" value="P:monoacylglycerol catabolic process"/>
    <property type="evidence" value="ECO:0007669"/>
    <property type="project" value="TreeGrafter"/>
</dbReference>
<dbReference type="GO" id="GO:0012505">
    <property type="term" value="C:endomembrane system"/>
    <property type="evidence" value="ECO:0007669"/>
    <property type="project" value="TreeGrafter"/>
</dbReference>
<dbReference type="ESTHER" id="tetng-h3cre8">
    <property type="family name" value="ABHD16"/>
</dbReference>
<dbReference type="EMBL" id="CAAE01014543">
    <property type="protein sequence ID" value="CAF97807.1"/>
    <property type="molecule type" value="Genomic_DNA"/>
</dbReference>
<organism evidence="5">
    <name type="scientific">Tetraodon nigroviridis</name>
    <name type="common">Spotted green pufferfish</name>
    <name type="synonym">Chelonodon nigroviridis</name>
    <dbReference type="NCBI Taxonomy" id="99883"/>
    <lineage>
        <taxon>Eukaryota</taxon>
        <taxon>Metazoa</taxon>
        <taxon>Chordata</taxon>
        <taxon>Craniata</taxon>
        <taxon>Vertebrata</taxon>
        <taxon>Euteleostomi</taxon>
        <taxon>Actinopterygii</taxon>
        <taxon>Neopterygii</taxon>
        <taxon>Teleostei</taxon>
        <taxon>Neoteleostei</taxon>
        <taxon>Acanthomorphata</taxon>
        <taxon>Eupercaria</taxon>
        <taxon>Tetraodontiformes</taxon>
        <taxon>Tetradontoidea</taxon>
        <taxon>Tetraodontidae</taxon>
        <taxon>Tetraodon</taxon>
    </lineage>
</organism>
<dbReference type="OrthoDB" id="6412627at2759"/>
<dbReference type="SUPFAM" id="SSF53474">
    <property type="entry name" value="alpha/beta-Hydrolases"/>
    <property type="match status" value="1"/>
</dbReference>
<dbReference type="PANTHER" id="PTHR12277">
    <property type="entry name" value="ALPHA/BETA HYDROLASE DOMAIN-CONTAINING PROTEIN"/>
    <property type="match status" value="1"/>
</dbReference>
<evidence type="ECO:0000259" key="4">
    <source>
        <dbReference type="Pfam" id="PF22990"/>
    </source>
</evidence>
<reference evidence="5" key="1">
    <citation type="journal article" date="2004" name="Nature">
        <title>Genome duplication in the teleost fish Tetraodon nigroviridis reveals the early vertebrate proto-karyotype.</title>
        <authorList>
            <person name="Jaillon O."/>
            <person name="Aury J.-M."/>
            <person name="Brunet F."/>
            <person name="Petit J.-L."/>
            <person name="Stange-Thomann N."/>
            <person name="Mauceli E."/>
            <person name="Bouneau L."/>
            <person name="Fischer C."/>
            <person name="Ozouf-Costaz C."/>
            <person name="Bernot A."/>
            <person name="Nicaud S."/>
            <person name="Jaffe D."/>
            <person name="Fisher S."/>
            <person name="Lutfalla G."/>
            <person name="Dossat C."/>
            <person name="Segurens B."/>
            <person name="Dasilva C."/>
            <person name="Salanoubat M."/>
            <person name="Levy M."/>
            <person name="Boudet N."/>
            <person name="Castellano S."/>
            <person name="Anthouard V."/>
            <person name="Jubin C."/>
            <person name="Castelli V."/>
            <person name="Katinka M."/>
            <person name="Vacherie B."/>
            <person name="Biemont C."/>
            <person name="Skalli Z."/>
            <person name="Cattolico L."/>
            <person name="Poulain J."/>
            <person name="De Berardinis V."/>
            <person name="Cruaud C."/>
            <person name="Duprat S."/>
            <person name="Brottier P."/>
            <person name="Coutanceau J.-P."/>
            <person name="Gouzy J."/>
            <person name="Parra G."/>
            <person name="Lardier G."/>
            <person name="Chapple C."/>
            <person name="McKernan K.J."/>
            <person name="McEwan P."/>
            <person name="Bosak S."/>
            <person name="Kellis M."/>
            <person name="Volff J.-N."/>
            <person name="Guigo R."/>
            <person name="Zody M.C."/>
            <person name="Mesirov J."/>
            <person name="Lindblad-Toh K."/>
            <person name="Birren B."/>
            <person name="Nusbaum C."/>
            <person name="Kahn D."/>
            <person name="Robinson-Rechavi M."/>
            <person name="Laudet V."/>
            <person name="Schachter V."/>
            <person name="Quetier F."/>
            <person name="Saurin W."/>
            <person name="Scarpelli C."/>
            <person name="Wincker P."/>
            <person name="Lander E.S."/>
            <person name="Weissenbach J."/>
            <person name="Roest Crollius H."/>
        </authorList>
    </citation>
    <scope>NUCLEOTIDE SEQUENCE [LARGE SCALE GENOMIC DNA]</scope>
</reference>
<evidence type="ECO:0000256" key="2">
    <source>
        <dbReference type="SAM" id="Phobius"/>
    </source>
</evidence>
<dbReference type="Gene3D" id="3.40.50.1820">
    <property type="entry name" value="alpha/beta hydrolase"/>
    <property type="match status" value="1"/>
</dbReference>
<name>Q4SNH5_TETNG</name>
<dbReference type="Pfam" id="PF22990">
    <property type="entry name" value="ABHD16_N"/>
    <property type="match status" value="1"/>
</dbReference>
<feature type="transmembrane region" description="Helical" evidence="2">
    <location>
        <begin position="49"/>
        <end position="69"/>
    </location>
</feature>
<sequence>YQPRALEKHSDHILSWAAALVSLSFYGCPLLLCYLYRKGYICSSKLVPVSQYLGTALVCLVGVVCLRGYERWKNADYHHFIATLEEARRSLTPENKKKLRCFNFDFSYWPLDFSWTEVSNPYVSQLKLSKAGVSLLKPEPRTRGAADGVLSSVRSLPCHIISFLVTHSVGRRMVYPGSVMLLQKAMWPMLLQGQAKLVEEYDGQRNKLLACDGNHIDTMFVDRRRAGGRNGQTLVICCEGNAGYYEIGCMNTPLEGGYSVLGWNHPGFGCSTGLPFPQSEANAMDVVIQFATQKLGFQLSDIVVYAWSIGGFTGADATWAVMSYPEIKAVVLDASFDDLLPLAFKVMPDSWNTKDQSCSSGGPETRSSRPRESSVARLARPRSDLTRLLPFRSAEDIMSNRGNILLLKLLQFRYPKIMTDEGVRVVRQWLGATNPLEEASVYTSYEVDDDWCVSVLQSYQADREAPFPWSVGEDMTLEGRRQLALFLARKYMQNFETTHCTPLPASEFHLPWRL</sequence>
<dbReference type="PANTHER" id="PTHR12277:SF72">
    <property type="entry name" value="BAT5L PROTEIN"/>
    <property type="match status" value="1"/>
</dbReference>
<reference evidence="5" key="2">
    <citation type="submission" date="2004-02" db="EMBL/GenBank/DDBJ databases">
        <authorList>
            <consortium name="Genoscope"/>
            <consortium name="Whitehead Institute Centre for Genome Research"/>
        </authorList>
    </citation>
    <scope>NUCLEOTIDE SEQUENCE</scope>
</reference>
<feature type="compositionally biased region" description="Polar residues" evidence="1">
    <location>
        <begin position="352"/>
        <end position="362"/>
    </location>
</feature>